<dbReference type="EMBL" id="CABVIE010000013">
    <property type="protein sequence ID" value="VVP26688.1"/>
    <property type="molecule type" value="Genomic_DNA"/>
</dbReference>
<evidence type="ECO:0008006" key="4">
    <source>
        <dbReference type="Google" id="ProtNLM"/>
    </source>
</evidence>
<evidence type="ECO:0000256" key="1">
    <source>
        <dbReference type="SAM" id="SignalP"/>
    </source>
</evidence>
<name>A0A8H2RKS3_PSEFL</name>
<comment type="caution">
    <text evidence="2">The sequence shown here is derived from an EMBL/GenBank/DDBJ whole genome shotgun (WGS) entry which is preliminary data.</text>
</comment>
<dbReference type="AlphaFoldDB" id="A0A8H2RKS3"/>
<gene>
    <name evidence="2" type="ORF">PS900_04142</name>
</gene>
<dbReference type="Pfam" id="PF07044">
    <property type="entry name" value="DUF1329"/>
    <property type="match status" value="1"/>
</dbReference>
<dbReference type="InterPro" id="IPR010752">
    <property type="entry name" value="DUF1329"/>
</dbReference>
<feature type="signal peptide" evidence="1">
    <location>
        <begin position="1"/>
        <end position="26"/>
    </location>
</feature>
<dbReference type="Proteomes" id="UP000325723">
    <property type="component" value="Unassembled WGS sequence"/>
</dbReference>
<evidence type="ECO:0000313" key="2">
    <source>
        <dbReference type="EMBL" id="VVP26688.1"/>
    </source>
</evidence>
<proteinExistence type="predicted"/>
<reference evidence="2 3" key="1">
    <citation type="submission" date="2019-09" db="EMBL/GenBank/DDBJ databases">
        <authorList>
            <person name="Chandra G."/>
            <person name="Truman W A."/>
        </authorList>
    </citation>
    <scope>NUCLEOTIDE SEQUENCE [LARGE SCALE GENOMIC DNA]</scope>
    <source>
        <strain evidence="2">PS900</strain>
    </source>
</reference>
<evidence type="ECO:0000313" key="3">
    <source>
        <dbReference type="Proteomes" id="UP000325723"/>
    </source>
</evidence>
<accession>A0A8H2RKS3</accession>
<protein>
    <recommendedName>
        <fullName evidence="4">DUF1329 domain-containing protein</fullName>
    </recommendedName>
</protein>
<organism evidence="2 3">
    <name type="scientific">Pseudomonas fluorescens</name>
    <dbReference type="NCBI Taxonomy" id="294"/>
    <lineage>
        <taxon>Bacteria</taxon>
        <taxon>Pseudomonadati</taxon>
        <taxon>Pseudomonadota</taxon>
        <taxon>Gammaproteobacteria</taxon>
        <taxon>Pseudomonadales</taxon>
        <taxon>Pseudomonadaceae</taxon>
        <taxon>Pseudomonas</taxon>
    </lineage>
</organism>
<keyword evidence="1" id="KW-0732">Signal</keyword>
<dbReference type="Gene3D" id="2.50.20.10">
    <property type="entry name" value="Lipoprotein localisation LolA/LolB/LppX"/>
    <property type="match status" value="1"/>
</dbReference>
<feature type="chain" id="PRO_5034107153" description="DUF1329 domain-containing protein" evidence="1">
    <location>
        <begin position="27"/>
        <end position="451"/>
    </location>
</feature>
<dbReference type="CDD" id="cd16329">
    <property type="entry name" value="LolA_like"/>
    <property type="match status" value="1"/>
</dbReference>
<sequence>MMTTSITRLPFVLSLLAACYLSSVEAKQTDAVRLDSALTTMGAERGANADGSIPAWSGGLKPGAAAVSATGNYADPFAGEKPLYTVDKSNLAQHKAQLSSGQQAMFVRYPDYRMRVFPTHRTARLPQKYQDQSRTNLSAVSLEEGGYGLKGYTFGVPFPEPTEAMEVLWNHMTRFRGGAIRREFASAIVQARGDSTVVTYDALSAFRENVADVEPDANLLYFTRVLTQTPSRYSGEVTLIQEPLNQIAEPRAAWQYIPGQRRVRRAPTVAYDNSARYSFGQVVSDSVDGYNGAPDRYDWKLIGKQEMLVGYNAFQLANKDLKYTDLLTPGYLNPDLVRYEKHRVWVIEATLKPSARHVYAKRRFYIDEDTWQIMASDIYDSRGELWRNYESYLTQQHDVELPFTALEATYDLISGGYATNYMTNEVQKKMDVGFITEKAEFTPAQLKRLGK</sequence>